<feature type="transmembrane region" description="Helical" evidence="6">
    <location>
        <begin position="193"/>
        <end position="213"/>
    </location>
</feature>
<comment type="caution">
    <text evidence="7">The sequence shown here is derived from an EMBL/GenBank/DDBJ whole genome shotgun (WGS) entry which is preliminary data.</text>
</comment>
<dbReference type="CDD" id="cd06580">
    <property type="entry name" value="TM_PBP1_transp_TpRbsC_like"/>
    <property type="match status" value="1"/>
</dbReference>
<dbReference type="GO" id="GO:0005886">
    <property type="term" value="C:plasma membrane"/>
    <property type="evidence" value="ECO:0007669"/>
    <property type="project" value="UniProtKB-SubCell"/>
</dbReference>
<keyword evidence="4 6" id="KW-1133">Transmembrane helix</keyword>
<dbReference type="PANTHER" id="PTHR43370">
    <property type="entry name" value="SUGAR ABC TRANSPORTER INTEGRAL MEMBRANE PROTEIN-RELATED"/>
    <property type="match status" value="1"/>
</dbReference>
<feature type="transmembrane region" description="Helical" evidence="6">
    <location>
        <begin position="43"/>
        <end position="60"/>
    </location>
</feature>
<evidence type="ECO:0000256" key="5">
    <source>
        <dbReference type="ARBA" id="ARBA00023136"/>
    </source>
</evidence>
<evidence type="ECO:0000313" key="7">
    <source>
        <dbReference type="EMBL" id="KYO50470.1"/>
    </source>
</evidence>
<dbReference type="OrthoDB" id="9792579at2"/>
<evidence type="ECO:0000256" key="2">
    <source>
        <dbReference type="ARBA" id="ARBA00022475"/>
    </source>
</evidence>
<keyword evidence="2" id="KW-1003">Cell membrane</keyword>
<dbReference type="InterPro" id="IPR001851">
    <property type="entry name" value="ABC_transp_permease"/>
</dbReference>
<protein>
    <recommendedName>
        <fullName evidence="9">ABC transporter permease</fullName>
    </recommendedName>
</protein>
<evidence type="ECO:0008006" key="9">
    <source>
        <dbReference type="Google" id="ProtNLM"/>
    </source>
</evidence>
<dbReference type="Proteomes" id="UP000075787">
    <property type="component" value="Unassembled WGS sequence"/>
</dbReference>
<dbReference type="GO" id="GO:0022857">
    <property type="term" value="F:transmembrane transporter activity"/>
    <property type="evidence" value="ECO:0007669"/>
    <property type="project" value="InterPro"/>
</dbReference>
<feature type="transmembrane region" description="Helical" evidence="6">
    <location>
        <begin position="144"/>
        <end position="160"/>
    </location>
</feature>
<reference evidence="7 8" key="1">
    <citation type="submission" date="2015-12" db="EMBL/GenBank/DDBJ databases">
        <title>Genome sequence of Tistrella mobilis MCCC 1A02139.</title>
        <authorList>
            <person name="Lu L."/>
            <person name="Lai Q."/>
            <person name="Shao Z."/>
            <person name="Qian P."/>
        </authorList>
    </citation>
    <scope>NUCLEOTIDE SEQUENCE [LARGE SCALE GENOMIC DNA]</scope>
    <source>
        <strain evidence="7 8">MCCC 1A02139</strain>
    </source>
</reference>
<evidence type="ECO:0000256" key="4">
    <source>
        <dbReference type="ARBA" id="ARBA00022989"/>
    </source>
</evidence>
<sequence length="310" mass="31109">MTDAIFLTNWAAAALPMTMPLLLAALGTILAGRAGVLNLGTEGMMMCGALAGAVASLATGSPIAGVAAAILAGAGLALVFGIACLIFKADQVVTGLTLAALGAGITGLLGRDYAQKGVPGFPRLEDHALAHLPGIGPVLFAQDALLYACLPLAALVWWYLARTDGGLKLRAVGEAPDAADAAGVPVTATRMGAVLAGGALSGLAGGYLALAGSRMWIEGMTNGRGWIAIAVVILARWNPVAAIGGALLFGAVDALVPRLQAAGVAVPTFILFMAPYLAALAVLVATAILRRDGAMGPAALGRPYSREDRH</sequence>
<dbReference type="EMBL" id="LPZR01000197">
    <property type="protein sequence ID" value="KYO50470.1"/>
    <property type="molecule type" value="Genomic_DNA"/>
</dbReference>
<keyword evidence="3 6" id="KW-0812">Transmembrane</keyword>
<dbReference type="GeneID" id="97243075"/>
<proteinExistence type="predicted"/>
<dbReference type="PANTHER" id="PTHR43370:SF2">
    <property type="entry name" value="ABC TRANSPORTER PERMEASE PROTEIN"/>
    <property type="match status" value="1"/>
</dbReference>
<keyword evidence="5 6" id="KW-0472">Membrane</keyword>
<feature type="transmembrane region" description="Helical" evidence="6">
    <location>
        <begin position="269"/>
        <end position="289"/>
    </location>
</feature>
<accession>A0A161QZX3</accession>
<evidence type="ECO:0000256" key="1">
    <source>
        <dbReference type="ARBA" id="ARBA00004651"/>
    </source>
</evidence>
<evidence type="ECO:0000256" key="3">
    <source>
        <dbReference type="ARBA" id="ARBA00022692"/>
    </source>
</evidence>
<dbReference type="Pfam" id="PF02653">
    <property type="entry name" value="BPD_transp_2"/>
    <property type="match status" value="1"/>
</dbReference>
<feature type="transmembrane region" description="Helical" evidence="6">
    <location>
        <begin position="66"/>
        <end position="87"/>
    </location>
</feature>
<feature type="transmembrane region" description="Helical" evidence="6">
    <location>
        <begin position="225"/>
        <end position="249"/>
    </location>
</feature>
<name>A0A161QZX3_9PROT</name>
<gene>
    <name evidence="7" type="ORF">AUP44_12685</name>
</gene>
<comment type="subcellular location">
    <subcellularLocation>
        <location evidence="1">Cell membrane</location>
        <topology evidence="1">Multi-pass membrane protein</topology>
    </subcellularLocation>
</comment>
<evidence type="ECO:0000313" key="8">
    <source>
        <dbReference type="Proteomes" id="UP000075787"/>
    </source>
</evidence>
<evidence type="ECO:0000256" key="6">
    <source>
        <dbReference type="SAM" id="Phobius"/>
    </source>
</evidence>
<dbReference type="AlphaFoldDB" id="A0A161QZX3"/>
<dbReference type="RefSeq" id="WP_062767932.1">
    <property type="nucleotide sequence ID" value="NZ_CP121027.1"/>
</dbReference>
<feature type="transmembrane region" description="Helical" evidence="6">
    <location>
        <begin position="12"/>
        <end position="31"/>
    </location>
</feature>
<organism evidence="7 8">
    <name type="scientific">Tistrella mobilis</name>
    <dbReference type="NCBI Taxonomy" id="171437"/>
    <lineage>
        <taxon>Bacteria</taxon>
        <taxon>Pseudomonadati</taxon>
        <taxon>Pseudomonadota</taxon>
        <taxon>Alphaproteobacteria</taxon>
        <taxon>Geminicoccales</taxon>
        <taxon>Geminicoccaceae</taxon>
        <taxon>Tistrella</taxon>
    </lineage>
</organism>